<dbReference type="Proteomes" id="UP000252357">
    <property type="component" value="Unassembled WGS sequence"/>
</dbReference>
<comment type="caution">
    <text evidence="2">The sequence shown here is derived from an EMBL/GenBank/DDBJ whole genome shotgun (WGS) entry which is preliminary data.</text>
</comment>
<dbReference type="AlphaFoldDB" id="A0A368L1Z6"/>
<reference evidence="2 3" key="1">
    <citation type="journal article" date="2018" name="Int. J. Syst. Evol. Microbiol.">
        <title>Parvibium lacunae gen. nov., sp. nov., a new member of the family Alcaligenaceae isolated from a freshwater pond.</title>
        <authorList>
            <person name="Chen W.M."/>
            <person name="Xie P.B."/>
            <person name="Hsu M.Y."/>
            <person name="Sheu S.Y."/>
        </authorList>
    </citation>
    <scope>NUCLEOTIDE SEQUENCE [LARGE SCALE GENOMIC DNA]</scope>
    <source>
        <strain evidence="2 3">KMB9</strain>
    </source>
</reference>
<proteinExistence type="predicted"/>
<evidence type="ECO:0000256" key="1">
    <source>
        <dbReference type="SAM" id="SignalP"/>
    </source>
</evidence>
<dbReference type="EMBL" id="QPGB01000003">
    <property type="protein sequence ID" value="RCS57532.1"/>
    <property type="molecule type" value="Genomic_DNA"/>
</dbReference>
<gene>
    <name evidence="2" type="ORF">DU000_08795</name>
</gene>
<sequence length="199" mass="22257">MKRIFSLLITIALSGCALVSYPPYTFYQGTPKKIDELSTIKVYRSFGGPAVYLHSVNSKHVFDFPAMKGYPKDQIEANRLEPKIIHLEPGNHVIKAGFVYGDTPNKFGTVASLSLIGVARVSLVTLNHIEELSFQTLPGKIYQINFNWDEKRGIDGISLYINECDQTEKICTLLPSKVLSKESKLLPGLPNPQQLMKKD</sequence>
<organism evidence="2 3">
    <name type="scientific">Parvibium lacunae</name>
    <dbReference type="NCBI Taxonomy" id="1888893"/>
    <lineage>
        <taxon>Bacteria</taxon>
        <taxon>Pseudomonadati</taxon>
        <taxon>Pseudomonadota</taxon>
        <taxon>Betaproteobacteria</taxon>
        <taxon>Burkholderiales</taxon>
        <taxon>Alcaligenaceae</taxon>
        <taxon>Parvibium</taxon>
    </lineage>
</organism>
<feature type="signal peptide" evidence="1">
    <location>
        <begin position="1"/>
        <end position="17"/>
    </location>
</feature>
<protein>
    <recommendedName>
        <fullName evidence="4">DUF2846 domain-containing protein</fullName>
    </recommendedName>
</protein>
<evidence type="ECO:0000313" key="2">
    <source>
        <dbReference type="EMBL" id="RCS57532.1"/>
    </source>
</evidence>
<keyword evidence="3" id="KW-1185">Reference proteome</keyword>
<name>A0A368L1Z6_9BURK</name>
<dbReference type="RefSeq" id="WP_114403014.1">
    <property type="nucleotide sequence ID" value="NZ_QPGB01000003.1"/>
</dbReference>
<accession>A0A368L1Z6</accession>
<dbReference type="PROSITE" id="PS51257">
    <property type="entry name" value="PROKAR_LIPOPROTEIN"/>
    <property type="match status" value="1"/>
</dbReference>
<evidence type="ECO:0000313" key="3">
    <source>
        <dbReference type="Proteomes" id="UP000252357"/>
    </source>
</evidence>
<feature type="chain" id="PRO_5017051246" description="DUF2846 domain-containing protein" evidence="1">
    <location>
        <begin position="18"/>
        <end position="199"/>
    </location>
</feature>
<keyword evidence="1" id="KW-0732">Signal</keyword>
<evidence type="ECO:0008006" key="4">
    <source>
        <dbReference type="Google" id="ProtNLM"/>
    </source>
</evidence>